<comment type="caution">
    <text evidence="2">The sequence shown here is derived from an EMBL/GenBank/DDBJ whole genome shotgun (WGS) entry which is preliminary data.</text>
</comment>
<gene>
    <name evidence="2" type="ORF">GCM10023175_40080</name>
</gene>
<evidence type="ECO:0000313" key="3">
    <source>
        <dbReference type="Proteomes" id="UP001501598"/>
    </source>
</evidence>
<dbReference type="RefSeq" id="WP_345420611.1">
    <property type="nucleotide sequence ID" value="NZ_BAABGT010000055.1"/>
</dbReference>
<evidence type="ECO:0000256" key="1">
    <source>
        <dbReference type="SAM" id="MobiDB-lite"/>
    </source>
</evidence>
<sequence>MSRGRDNNTAHIATETAVEDPADGRADQTVRRDPVAALAAVLDPDGRTEQLSALATATRSTDETESVRTPAELLADAAQLAATHRTATWLDDLAADGTLSIRDRARIAAEDGAASLTRVLRSAELAGYDPRQVLADAIADRSLEGVRNATNVIYSRITDRYRFDPITGSWAERTPRVGDPEWQAYLDRLAEAADDRTARLADAAVADPPGWAVREFGGPPADPVDLRRWRSDVGRVEAYRELRGHTGDTDALGPAPAPGQVEAFAAYRDAWRALGRPEIDRDEVEMSDGQLRMRIRAAEREAAWGPRYVANELAGTHQAAQTQRHRAAMLAAEADLDGADREQLTGQSRDATALAETLDKRAAELQQLDDARARWLAHTAGTRAAGERAQVELAQRHADDTDQDPQVTAEEWLAAHREAQIEDERHRDIVADYELDDHRDAPDLERVDLVVDIRETAAGEGRLRHEDAVRVPTADETSAAIDRAHRALAEIHARDIYDDSREAEELAAEAWRSPSRDAAEEHEAIDDSARKWT</sequence>
<proteinExistence type="predicted"/>
<accession>A0ABP8RUX3</accession>
<feature type="region of interest" description="Disordered" evidence="1">
    <location>
        <begin position="504"/>
        <end position="533"/>
    </location>
</feature>
<evidence type="ECO:0000313" key="2">
    <source>
        <dbReference type="EMBL" id="GAA4550267.1"/>
    </source>
</evidence>
<organism evidence="2 3">
    <name type="scientific">Pseudonocardia xishanensis</name>
    <dbReference type="NCBI Taxonomy" id="630995"/>
    <lineage>
        <taxon>Bacteria</taxon>
        <taxon>Bacillati</taxon>
        <taxon>Actinomycetota</taxon>
        <taxon>Actinomycetes</taxon>
        <taxon>Pseudonocardiales</taxon>
        <taxon>Pseudonocardiaceae</taxon>
        <taxon>Pseudonocardia</taxon>
    </lineage>
</organism>
<dbReference type="EMBL" id="BAABGT010000055">
    <property type="protein sequence ID" value="GAA4550267.1"/>
    <property type="molecule type" value="Genomic_DNA"/>
</dbReference>
<feature type="compositionally biased region" description="Basic and acidic residues" evidence="1">
    <location>
        <begin position="514"/>
        <end position="533"/>
    </location>
</feature>
<name>A0ABP8RUX3_9PSEU</name>
<feature type="region of interest" description="Disordered" evidence="1">
    <location>
        <begin position="1"/>
        <end position="29"/>
    </location>
</feature>
<reference evidence="3" key="1">
    <citation type="journal article" date="2019" name="Int. J. Syst. Evol. Microbiol.">
        <title>The Global Catalogue of Microorganisms (GCM) 10K type strain sequencing project: providing services to taxonomists for standard genome sequencing and annotation.</title>
        <authorList>
            <consortium name="The Broad Institute Genomics Platform"/>
            <consortium name="The Broad Institute Genome Sequencing Center for Infectious Disease"/>
            <person name="Wu L."/>
            <person name="Ma J."/>
        </authorList>
    </citation>
    <scope>NUCLEOTIDE SEQUENCE [LARGE SCALE GENOMIC DNA]</scope>
    <source>
        <strain evidence="3">JCM 17906</strain>
    </source>
</reference>
<protein>
    <submittedName>
        <fullName evidence="2">Uncharacterized protein</fullName>
    </submittedName>
</protein>
<keyword evidence="3" id="KW-1185">Reference proteome</keyword>
<dbReference type="Proteomes" id="UP001501598">
    <property type="component" value="Unassembled WGS sequence"/>
</dbReference>